<evidence type="ECO:0000256" key="1">
    <source>
        <dbReference type="SAM" id="Phobius"/>
    </source>
</evidence>
<keyword evidence="3" id="KW-1185">Reference proteome</keyword>
<evidence type="ECO:0000313" key="2">
    <source>
        <dbReference type="EMBL" id="KDR18507.1"/>
    </source>
</evidence>
<keyword evidence="1" id="KW-0812">Transmembrane</keyword>
<gene>
    <name evidence="2" type="ORF">L798_07697</name>
</gene>
<keyword evidence="1" id="KW-1133">Transmembrane helix</keyword>
<proteinExistence type="predicted"/>
<dbReference type="InParanoid" id="A0A067RH68"/>
<dbReference type="Proteomes" id="UP000027135">
    <property type="component" value="Unassembled WGS sequence"/>
</dbReference>
<keyword evidence="1" id="KW-0472">Membrane</keyword>
<sequence>MGRIPYLGKGSERRSSMVTSASLLLMSVFGSIGMATGSVLLLGPEDRISLTRGAWLSLLGLIFFVSLFDLLNHVALSTSVGHMFQKKYELTLAEVMDISNK</sequence>
<reference evidence="2 3" key="1">
    <citation type="journal article" date="2014" name="Nat. Commun.">
        <title>Molecular traces of alternative social organization in a termite genome.</title>
        <authorList>
            <person name="Terrapon N."/>
            <person name="Li C."/>
            <person name="Robertson H.M."/>
            <person name="Ji L."/>
            <person name="Meng X."/>
            <person name="Booth W."/>
            <person name="Chen Z."/>
            <person name="Childers C.P."/>
            <person name="Glastad K.M."/>
            <person name="Gokhale K."/>
            <person name="Gowin J."/>
            <person name="Gronenberg W."/>
            <person name="Hermansen R.A."/>
            <person name="Hu H."/>
            <person name="Hunt B.G."/>
            <person name="Huylmans A.K."/>
            <person name="Khalil S.M."/>
            <person name="Mitchell R.D."/>
            <person name="Munoz-Torres M.C."/>
            <person name="Mustard J.A."/>
            <person name="Pan H."/>
            <person name="Reese J.T."/>
            <person name="Scharf M.E."/>
            <person name="Sun F."/>
            <person name="Vogel H."/>
            <person name="Xiao J."/>
            <person name="Yang W."/>
            <person name="Yang Z."/>
            <person name="Yang Z."/>
            <person name="Zhou J."/>
            <person name="Zhu J."/>
            <person name="Brent C.S."/>
            <person name="Elsik C.G."/>
            <person name="Goodisman M.A."/>
            <person name="Liberles D.A."/>
            <person name="Roe R.M."/>
            <person name="Vargo E.L."/>
            <person name="Vilcinskas A."/>
            <person name="Wang J."/>
            <person name="Bornberg-Bauer E."/>
            <person name="Korb J."/>
            <person name="Zhang G."/>
            <person name="Liebig J."/>
        </authorList>
    </citation>
    <scope>NUCLEOTIDE SEQUENCE [LARGE SCALE GENOMIC DNA]</scope>
    <source>
        <tissue evidence="2">Whole organism</tissue>
    </source>
</reference>
<organism evidence="2 3">
    <name type="scientific">Zootermopsis nevadensis</name>
    <name type="common">Dampwood termite</name>
    <dbReference type="NCBI Taxonomy" id="136037"/>
    <lineage>
        <taxon>Eukaryota</taxon>
        <taxon>Metazoa</taxon>
        <taxon>Ecdysozoa</taxon>
        <taxon>Arthropoda</taxon>
        <taxon>Hexapoda</taxon>
        <taxon>Insecta</taxon>
        <taxon>Pterygota</taxon>
        <taxon>Neoptera</taxon>
        <taxon>Polyneoptera</taxon>
        <taxon>Dictyoptera</taxon>
        <taxon>Blattodea</taxon>
        <taxon>Blattoidea</taxon>
        <taxon>Termitoidae</taxon>
        <taxon>Termopsidae</taxon>
        <taxon>Zootermopsis</taxon>
    </lineage>
</organism>
<dbReference type="STRING" id="136037.A0A067RH68"/>
<feature type="transmembrane region" description="Helical" evidence="1">
    <location>
        <begin position="21"/>
        <end position="42"/>
    </location>
</feature>
<protein>
    <submittedName>
        <fullName evidence="2">Uncharacterized protein</fullName>
    </submittedName>
</protein>
<dbReference type="EMBL" id="KK852685">
    <property type="protein sequence ID" value="KDR18507.1"/>
    <property type="molecule type" value="Genomic_DNA"/>
</dbReference>
<accession>A0A067RH68</accession>
<evidence type="ECO:0000313" key="3">
    <source>
        <dbReference type="Proteomes" id="UP000027135"/>
    </source>
</evidence>
<dbReference type="AlphaFoldDB" id="A0A067RH68"/>
<dbReference type="eggNOG" id="KOG4561">
    <property type="taxonomic scope" value="Eukaryota"/>
</dbReference>
<name>A0A067RH68_ZOONE</name>
<feature type="transmembrane region" description="Helical" evidence="1">
    <location>
        <begin position="54"/>
        <end position="76"/>
    </location>
</feature>